<dbReference type="Gene3D" id="3.20.20.120">
    <property type="entry name" value="Enolase-like C-terminal domain"/>
    <property type="match status" value="1"/>
</dbReference>
<dbReference type="STRING" id="880074.BARVI_12780"/>
<evidence type="ECO:0000313" key="4">
    <source>
        <dbReference type="Proteomes" id="UP000018901"/>
    </source>
</evidence>
<dbReference type="SFLD" id="SFLDG00180">
    <property type="entry name" value="muconate_cycloisomerase"/>
    <property type="match status" value="1"/>
</dbReference>
<dbReference type="GO" id="GO:0046872">
    <property type="term" value="F:metal ion binding"/>
    <property type="evidence" value="ECO:0007669"/>
    <property type="project" value="UniProtKB-KW"/>
</dbReference>
<accession>W0ERL1</accession>
<dbReference type="HOGENOM" id="CLU_030273_0_0_10"/>
<dbReference type="InterPro" id="IPR029065">
    <property type="entry name" value="Enolase_C-like"/>
</dbReference>
<dbReference type="eggNOG" id="COG4948">
    <property type="taxonomic scope" value="Bacteria"/>
</dbReference>
<sequence>MKASYTPYTLHFKVPSGTSRGILTDKETYLVRVWDDADPDPDRFGVGECALFRGLGADDRPEYESVLQQVCREIDRYDTLDLAAWSSIRFGVETALLDWRHGGRRVVYPSDFADGQRGITINGLIWMGDKRTMAARIEEKLAAGFSCIKLKIGAIDFDDECDLLAFIRRRYPREVIELRVDANGAFAPDRALEYLKRLSDYDLHSIEQPIRAGQWEAMARLCETSPLPIALDEELIGVNGAAEKRALLETVAPQYVVLKPSLVGGFTGTQEWIDAARVAGAGWWITSALESNVGLNAIAQFTATLPVEMPQGLGTGALYTNNIPSPLEQVGEQLLYNPAREWDFSGLSWR</sequence>
<dbReference type="InterPro" id="IPR029017">
    <property type="entry name" value="Enolase-like_N"/>
</dbReference>
<dbReference type="PANTHER" id="PTHR48073">
    <property type="entry name" value="O-SUCCINYLBENZOATE SYNTHASE-RELATED"/>
    <property type="match status" value="1"/>
</dbReference>
<dbReference type="InterPro" id="IPR018110">
    <property type="entry name" value="Mandel_Rmase/mucon_lact_enz_CS"/>
</dbReference>
<gene>
    <name evidence="3" type="ORF">BARVI_12780</name>
</gene>
<proteinExistence type="predicted"/>
<protein>
    <submittedName>
        <fullName evidence="3">Mandelate racemase</fullName>
    </submittedName>
</protein>
<dbReference type="Gene3D" id="3.30.390.10">
    <property type="entry name" value="Enolase-like, N-terminal domain"/>
    <property type="match status" value="1"/>
</dbReference>
<dbReference type="GO" id="GO:0016854">
    <property type="term" value="F:racemase and epimerase activity"/>
    <property type="evidence" value="ECO:0007669"/>
    <property type="project" value="UniProtKB-ARBA"/>
</dbReference>
<dbReference type="Pfam" id="PF13378">
    <property type="entry name" value="MR_MLE_C"/>
    <property type="match status" value="1"/>
</dbReference>
<dbReference type="PATRIC" id="fig|880074.11.peg.2636"/>
<dbReference type="PROSITE" id="PS00909">
    <property type="entry name" value="MR_MLE_2"/>
    <property type="match status" value="1"/>
</dbReference>
<dbReference type="SUPFAM" id="SSF51604">
    <property type="entry name" value="Enolase C-terminal domain-like"/>
    <property type="match status" value="1"/>
</dbReference>
<dbReference type="SUPFAM" id="SSF54826">
    <property type="entry name" value="Enolase N-terminal domain-like"/>
    <property type="match status" value="1"/>
</dbReference>
<keyword evidence="1" id="KW-0479">Metal-binding</keyword>
<evidence type="ECO:0000259" key="2">
    <source>
        <dbReference type="SMART" id="SM00922"/>
    </source>
</evidence>
<organism evidence="3 4">
    <name type="scientific">Barnesiella viscericola DSM 18177</name>
    <dbReference type="NCBI Taxonomy" id="880074"/>
    <lineage>
        <taxon>Bacteria</taxon>
        <taxon>Pseudomonadati</taxon>
        <taxon>Bacteroidota</taxon>
        <taxon>Bacteroidia</taxon>
        <taxon>Bacteroidales</taxon>
        <taxon>Barnesiellaceae</taxon>
        <taxon>Barnesiella</taxon>
    </lineage>
</organism>
<dbReference type="GO" id="GO:0009063">
    <property type="term" value="P:amino acid catabolic process"/>
    <property type="evidence" value="ECO:0007669"/>
    <property type="project" value="InterPro"/>
</dbReference>
<evidence type="ECO:0000313" key="3">
    <source>
        <dbReference type="EMBL" id="AHF13455.1"/>
    </source>
</evidence>
<keyword evidence="4" id="KW-1185">Reference proteome</keyword>
<dbReference type="EMBL" id="CP007034">
    <property type="protein sequence ID" value="AHF13455.1"/>
    <property type="molecule type" value="Genomic_DNA"/>
</dbReference>
<dbReference type="AlphaFoldDB" id="W0ERL1"/>
<dbReference type="KEGG" id="bvs:BARVI_12780"/>
<reference evidence="3 4" key="1">
    <citation type="submission" date="2013-12" db="EMBL/GenBank/DDBJ databases">
        <authorList>
            <consortium name="DOE Joint Genome Institute"/>
            <person name="Eisen J."/>
            <person name="Huntemann M."/>
            <person name="Han J."/>
            <person name="Chen A."/>
            <person name="Kyrpides N."/>
            <person name="Mavromatis K."/>
            <person name="Markowitz V."/>
            <person name="Palaniappan K."/>
            <person name="Ivanova N."/>
            <person name="Schaumberg A."/>
            <person name="Pati A."/>
            <person name="Liolios K."/>
            <person name="Nordberg H.P."/>
            <person name="Cantor M.N."/>
            <person name="Hua S.X."/>
            <person name="Woyke T."/>
        </authorList>
    </citation>
    <scope>NUCLEOTIDE SEQUENCE [LARGE SCALE GENOMIC DNA]</scope>
    <source>
        <strain evidence="4">DSM 18177</strain>
    </source>
</reference>
<dbReference type="InterPro" id="IPR013342">
    <property type="entry name" value="Mandelate_racemase_C"/>
</dbReference>
<dbReference type="Proteomes" id="UP000018901">
    <property type="component" value="Chromosome"/>
</dbReference>
<name>W0ERL1_9BACT</name>
<evidence type="ECO:0000256" key="1">
    <source>
        <dbReference type="ARBA" id="ARBA00022723"/>
    </source>
</evidence>
<dbReference type="SFLD" id="SFLDS00001">
    <property type="entry name" value="Enolase"/>
    <property type="match status" value="1"/>
</dbReference>
<dbReference type="PANTHER" id="PTHR48073:SF2">
    <property type="entry name" value="O-SUCCINYLBENZOATE SYNTHASE"/>
    <property type="match status" value="1"/>
</dbReference>
<dbReference type="InterPro" id="IPR036849">
    <property type="entry name" value="Enolase-like_C_sf"/>
</dbReference>
<dbReference type="SFLD" id="SFLDF00009">
    <property type="entry name" value="o-succinylbenzoate_synthase"/>
    <property type="match status" value="1"/>
</dbReference>
<dbReference type="CDD" id="cd03320">
    <property type="entry name" value="OSBS"/>
    <property type="match status" value="1"/>
</dbReference>
<dbReference type="SMART" id="SM00922">
    <property type="entry name" value="MR_MLE"/>
    <property type="match status" value="1"/>
</dbReference>
<feature type="domain" description="Mandelate racemase/muconate lactonizing enzyme C-terminal" evidence="2">
    <location>
        <begin position="130"/>
        <end position="228"/>
    </location>
</feature>